<name>A0A4Q2D2Y9_9AGAR</name>
<organism evidence="2 3">
    <name type="scientific">Candolleomyces aberdarensis</name>
    <dbReference type="NCBI Taxonomy" id="2316362"/>
    <lineage>
        <taxon>Eukaryota</taxon>
        <taxon>Fungi</taxon>
        <taxon>Dikarya</taxon>
        <taxon>Basidiomycota</taxon>
        <taxon>Agaricomycotina</taxon>
        <taxon>Agaricomycetes</taxon>
        <taxon>Agaricomycetidae</taxon>
        <taxon>Agaricales</taxon>
        <taxon>Agaricineae</taxon>
        <taxon>Psathyrellaceae</taxon>
        <taxon>Candolleomyces</taxon>
    </lineage>
</organism>
<evidence type="ECO:0000313" key="2">
    <source>
        <dbReference type="EMBL" id="RXW13647.1"/>
    </source>
</evidence>
<dbReference type="Proteomes" id="UP000290288">
    <property type="component" value="Unassembled WGS sequence"/>
</dbReference>
<accession>A0A4Q2D2Y9</accession>
<protein>
    <submittedName>
        <fullName evidence="2">Uncharacterized protein</fullName>
    </submittedName>
</protein>
<feature type="region of interest" description="Disordered" evidence="1">
    <location>
        <begin position="232"/>
        <end position="254"/>
    </location>
</feature>
<keyword evidence="3" id="KW-1185">Reference proteome</keyword>
<gene>
    <name evidence="2" type="ORF">EST38_g12206</name>
</gene>
<dbReference type="AlphaFoldDB" id="A0A4Q2D2Y9"/>
<proteinExistence type="predicted"/>
<reference evidence="2 3" key="1">
    <citation type="submission" date="2019-01" db="EMBL/GenBank/DDBJ databases">
        <title>Draft genome sequence of Psathyrella aberdarensis IHI B618.</title>
        <authorList>
            <person name="Buettner E."/>
            <person name="Kellner H."/>
        </authorList>
    </citation>
    <scope>NUCLEOTIDE SEQUENCE [LARGE SCALE GENOMIC DNA]</scope>
    <source>
        <strain evidence="2 3">IHI B618</strain>
    </source>
</reference>
<dbReference type="OrthoDB" id="3133286at2759"/>
<sequence length="495" mass="54587">MNGEKALERNRQLNLLLRKNAVASLFPILRDLGIQAALSHKAAFALHENSLNAPKEIRVVVGHKPDLILEDLYRHVVSYDQSHFSIESGKHPHLRHDSKDPRAKGKACRVYFIQSGGALPTLLEDFATVVRIADTPVLPLHAILLEGIVAQSLLQPPRPLGKGVANLIHKWLIATDCTPLEQFSPLWQSPEILAQIAHHASKVPDTEEQWIARGIDRCIFAASPSATAYEQQAQAPILSGDSEDDDEGVGPDANSLVGPPDVAAPPLNVVIPPGYTVIDIAARQVVSILGGLGFNLCAIVGSAASKLYSHGEAREPEKLDVLVLPPVPFSQGQACQWLKQQIFLKDPIQFEYNSKKGKLSYKIDPSIVLPRRSRGNSRKCKVEILLPGAMGLSYLSPHDIIWIDDLPVVPFLTLLLSKLDLWPHYSKGALARDVKQLLLLVPNLPVSVFRPWRERKLMSEEAQAASEGRVKRFCSTLPETIPTWQMLGFDVENVM</sequence>
<comment type="caution">
    <text evidence="2">The sequence shown here is derived from an EMBL/GenBank/DDBJ whole genome shotgun (WGS) entry which is preliminary data.</text>
</comment>
<evidence type="ECO:0000256" key="1">
    <source>
        <dbReference type="SAM" id="MobiDB-lite"/>
    </source>
</evidence>
<dbReference type="EMBL" id="SDEE01000863">
    <property type="protein sequence ID" value="RXW13647.1"/>
    <property type="molecule type" value="Genomic_DNA"/>
</dbReference>
<evidence type="ECO:0000313" key="3">
    <source>
        <dbReference type="Proteomes" id="UP000290288"/>
    </source>
</evidence>